<evidence type="ECO:0000259" key="1">
    <source>
        <dbReference type="Pfam" id="PF01814"/>
    </source>
</evidence>
<feature type="domain" description="Hemerythrin-like" evidence="1">
    <location>
        <begin position="18"/>
        <end position="153"/>
    </location>
</feature>
<sequence length="183" mass="20050">MNAHSVPPADGQLDTPLDGFSRCHLGILSQLTATAELPQLLAAAERARHIAADTVELFDSSVPRHHADEENDLFPAVQRSAALGAECAQVAEMIRRLTAEHRAIEALWALVRPALKMAAHGAPAELDEEALERLGRTYLAHAREEEQHFLPLAQRILGRDSRHLAALGIALHMRHVPQPLGYI</sequence>
<organism evidence="2 3">
    <name type="scientific">Caenimonas terrae</name>
    <dbReference type="NCBI Taxonomy" id="696074"/>
    <lineage>
        <taxon>Bacteria</taxon>
        <taxon>Pseudomonadati</taxon>
        <taxon>Pseudomonadota</taxon>
        <taxon>Betaproteobacteria</taxon>
        <taxon>Burkholderiales</taxon>
        <taxon>Comamonadaceae</taxon>
        <taxon>Caenimonas</taxon>
    </lineage>
</organism>
<gene>
    <name evidence="2" type="ORF">ACFPOE_17995</name>
</gene>
<dbReference type="Proteomes" id="UP001596037">
    <property type="component" value="Unassembled WGS sequence"/>
</dbReference>
<dbReference type="CDD" id="cd12108">
    <property type="entry name" value="Hr-like"/>
    <property type="match status" value="1"/>
</dbReference>
<protein>
    <submittedName>
        <fullName evidence="2">Hemerythrin domain-containing protein</fullName>
    </submittedName>
</protein>
<proteinExistence type="predicted"/>
<evidence type="ECO:0000313" key="2">
    <source>
        <dbReference type="EMBL" id="MFC5499443.1"/>
    </source>
</evidence>
<reference evidence="3" key="1">
    <citation type="journal article" date="2019" name="Int. J. Syst. Evol. Microbiol.">
        <title>The Global Catalogue of Microorganisms (GCM) 10K type strain sequencing project: providing services to taxonomists for standard genome sequencing and annotation.</title>
        <authorList>
            <consortium name="The Broad Institute Genomics Platform"/>
            <consortium name="The Broad Institute Genome Sequencing Center for Infectious Disease"/>
            <person name="Wu L."/>
            <person name="Ma J."/>
        </authorList>
    </citation>
    <scope>NUCLEOTIDE SEQUENCE [LARGE SCALE GENOMIC DNA]</scope>
    <source>
        <strain evidence="3">CCUG 57401</strain>
    </source>
</reference>
<accession>A0ABW0NHI2</accession>
<evidence type="ECO:0000313" key="3">
    <source>
        <dbReference type="Proteomes" id="UP001596037"/>
    </source>
</evidence>
<dbReference type="Gene3D" id="1.20.120.520">
    <property type="entry name" value="nmb1532 protein domain like"/>
    <property type="match status" value="1"/>
</dbReference>
<name>A0ABW0NHI2_9BURK</name>
<dbReference type="Pfam" id="PF01814">
    <property type="entry name" value="Hemerythrin"/>
    <property type="match status" value="1"/>
</dbReference>
<dbReference type="EMBL" id="JBHSMF010000009">
    <property type="protein sequence ID" value="MFC5499443.1"/>
    <property type="molecule type" value="Genomic_DNA"/>
</dbReference>
<keyword evidence="3" id="KW-1185">Reference proteome</keyword>
<dbReference type="RefSeq" id="WP_376851666.1">
    <property type="nucleotide sequence ID" value="NZ_JBHSMF010000009.1"/>
</dbReference>
<dbReference type="InterPro" id="IPR012312">
    <property type="entry name" value="Hemerythrin-like"/>
</dbReference>
<comment type="caution">
    <text evidence="2">The sequence shown here is derived from an EMBL/GenBank/DDBJ whole genome shotgun (WGS) entry which is preliminary data.</text>
</comment>